<evidence type="ECO:0000313" key="2">
    <source>
        <dbReference type="Proteomes" id="UP001500443"/>
    </source>
</evidence>
<organism evidence="1 2">
    <name type="scientific">Streptomyces synnematoformans</name>
    <dbReference type="NCBI Taxonomy" id="415721"/>
    <lineage>
        <taxon>Bacteria</taxon>
        <taxon>Bacillati</taxon>
        <taxon>Actinomycetota</taxon>
        <taxon>Actinomycetes</taxon>
        <taxon>Kitasatosporales</taxon>
        <taxon>Streptomycetaceae</taxon>
        <taxon>Streptomyces</taxon>
    </lineage>
</organism>
<accession>A0ABP5IYL1</accession>
<name>A0ABP5IYL1_9ACTN</name>
<proteinExistence type="predicted"/>
<reference evidence="2" key="1">
    <citation type="journal article" date="2019" name="Int. J. Syst. Evol. Microbiol.">
        <title>The Global Catalogue of Microorganisms (GCM) 10K type strain sequencing project: providing services to taxonomists for standard genome sequencing and annotation.</title>
        <authorList>
            <consortium name="The Broad Institute Genomics Platform"/>
            <consortium name="The Broad Institute Genome Sequencing Center for Infectious Disease"/>
            <person name="Wu L."/>
            <person name="Ma J."/>
        </authorList>
    </citation>
    <scope>NUCLEOTIDE SEQUENCE [LARGE SCALE GENOMIC DNA]</scope>
    <source>
        <strain evidence="2">JCM 15481</strain>
    </source>
</reference>
<dbReference type="EMBL" id="BAAAPF010000004">
    <property type="protein sequence ID" value="GAA2108900.1"/>
    <property type="molecule type" value="Genomic_DNA"/>
</dbReference>
<gene>
    <name evidence="1" type="ORF">GCM10009802_05000</name>
</gene>
<protein>
    <submittedName>
        <fullName evidence="1">Uncharacterized protein</fullName>
    </submittedName>
</protein>
<keyword evidence="2" id="KW-1185">Reference proteome</keyword>
<comment type="caution">
    <text evidence="1">The sequence shown here is derived from an EMBL/GenBank/DDBJ whole genome shotgun (WGS) entry which is preliminary data.</text>
</comment>
<dbReference type="Proteomes" id="UP001500443">
    <property type="component" value="Unassembled WGS sequence"/>
</dbReference>
<sequence length="120" mass="12955">MAVGVFLHQGQGRTACLVSCGARLGLPEWVLGTQDDAAAQLSSGHDKQRALLVLDVASAHLAAGRIDGAFSLATRALETGLRYRSGRIVERARTLRRGYTSTAPARVVRDFDDRHHGVYL</sequence>
<evidence type="ECO:0000313" key="1">
    <source>
        <dbReference type="EMBL" id="GAA2108900.1"/>
    </source>
</evidence>